<evidence type="ECO:0000313" key="5">
    <source>
        <dbReference type="Proteomes" id="UP000292507"/>
    </source>
</evidence>
<keyword evidence="1" id="KW-0723">Serine/threonine-protein kinase</keyword>
<dbReference type="InterPro" id="IPR050267">
    <property type="entry name" value="Anti-sigma-factor_SerPK"/>
</dbReference>
<reference evidence="4 5" key="1">
    <citation type="submission" date="2019-02" db="EMBL/GenBank/DDBJ databases">
        <title>Sequencing the genomes of 1000 actinobacteria strains.</title>
        <authorList>
            <person name="Klenk H.-P."/>
        </authorList>
    </citation>
    <scope>NUCLEOTIDE SEQUENCE [LARGE SCALE GENOMIC DNA]</scope>
    <source>
        <strain evidence="4 5">DSM 44509</strain>
    </source>
</reference>
<comment type="caution">
    <text evidence="4">The sequence shown here is derived from an EMBL/GenBank/DDBJ whole genome shotgun (WGS) entry which is preliminary data.</text>
</comment>
<keyword evidence="1" id="KW-0418">Kinase</keyword>
<gene>
    <name evidence="4" type="ORF">BKA19_3646</name>
</gene>
<protein>
    <submittedName>
        <fullName evidence="4">Anti-sigma regulatory factor (Ser/Thr protein kinase)</fullName>
    </submittedName>
</protein>
<dbReference type="Pfam" id="PF14417">
    <property type="entry name" value="MEDS"/>
    <property type="match status" value="1"/>
</dbReference>
<dbReference type="InterPro" id="IPR047718">
    <property type="entry name" value="RsbA-like_anti_sig"/>
</dbReference>
<dbReference type="InterPro" id="IPR036890">
    <property type="entry name" value="HATPase_C_sf"/>
</dbReference>
<keyword evidence="5" id="KW-1185">Reference proteome</keyword>
<dbReference type="Gene3D" id="3.30.565.10">
    <property type="entry name" value="Histidine kinase-like ATPase, C-terminal domain"/>
    <property type="match status" value="1"/>
</dbReference>
<feature type="domain" description="Histidine kinase/HSP90-like ATPase" evidence="2">
    <location>
        <begin position="212"/>
        <end position="327"/>
    </location>
</feature>
<evidence type="ECO:0000259" key="3">
    <source>
        <dbReference type="Pfam" id="PF14417"/>
    </source>
</evidence>
<dbReference type="InterPro" id="IPR003594">
    <property type="entry name" value="HATPase_dom"/>
</dbReference>
<dbReference type="CDD" id="cd16936">
    <property type="entry name" value="HATPase_RsbW-like"/>
    <property type="match status" value="1"/>
</dbReference>
<dbReference type="PANTHER" id="PTHR35526">
    <property type="entry name" value="ANTI-SIGMA-F FACTOR RSBW-RELATED"/>
    <property type="match status" value="1"/>
</dbReference>
<keyword evidence="1" id="KW-0808">Transferase</keyword>
<name>A0A4Q7YCJ9_9ACTN</name>
<feature type="domain" description="MEDS" evidence="3">
    <location>
        <begin position="25"/>
        <end position="170"/>
    </location>
</feature>
<proteinExistence type="predicted"/>
<dbReference type="EMBL" id="SHKV01000001">
    <property type="protein sequence ID" value="RZU33905.1"/>
    <property type="molecule type" value="Genomic_DNA"/>
</dbReference>
<dbReference type="AlphaFoldDB" id="A0A4Q7YCJ9"/>
<evidence type="ECO:0000256" key="1">
    <source>
        <dbReference type="ARBA" id="ARBA00022527"/>
    </source>
</evidence>
<evidence type="ECO:0000313" key="4">
    <source>
        <dbReference type="EMBL" id="RZU33905.1"/>
    </source>
</evidence>
<accession>A0A4Q7YCJ9</accession>
<dbReference type="SUPFAM" id="SSF55874">
    <property type="entry name" value="ATPase domain of HSP90 chaperone/DNA topoisomerase II/histidine kinase"/>
    <property type="match status" value="1"/>
</dbReference>
<organism evidence="4 5">
    <name type="scientific">Blastococcus saxobsidens</name>
    <dbReference type="NCBI Taxonomy" id="138336"/>
    <lineage>
        <taxon>Bacteria</taxon>
        <taxon>Bacillati</taxon>
        <taxon>Actinomycetota</taxon>
        <taxon>Actinomycetes</taxon>
        <taxon>Geodermatophilales</taxon>
        <taxon>Geodermatophilaceae</taxon>
        <taxon>Blastococcus</taxon>
    </lineage>
</organism>
<dbReference type="GO" id="GO:0004674">
    <property type="term" value="F:protein serine/threonine kinase activity"/>
    <property type="evidence" value="ECO:0007669"/>
    <property type="project" value="UniProtKB-KW"/>
</dbReference>
<sequence>MSEAVDAGTTRAAVPALDGAQPHAHVGLLFGSDAEMLAGVVPFVEAGLLAGDLILVSCPPATVALITGALGDRAAEVAVDERICLIGTRVADATGVTAEWVQRARAARSGRLRLVTQVRFGTAPRSRREGLRYEAAVNPGLAGQPVSVLCLFDRRELPADVLGGVARTHPLLISGGAVRPSGEFGDQRDYVRRLPVPRESFEDAGPVFGVTDAESLAALRAALRAVMSERVSDPDLAEDLHFAASEIASNAFRHGARPVSAKVWVSDDRLVCAISDSGPGFDDPFTGFRPAHGDDLALGGMGLWLARKLWDHVDVLPRPGGVTVRLSTRLS</sequence>
<dbReference type="RefSeq" id="WP_158657594.1">
    <property type="nucleotide sequence ID" value="NZ_POQT01000018.1"/>
</dbReference>
<dbReference type="NCBIfam" id="NF041045">
    <property type="entry name" value="RsbA_anti_sig"/>
    <property type="match status" value="1"/>
</dbReference>
<dbReference type="PANTHER" id="PTHR35526:SF3">
    <property type="entry name" value="ANTI-SIGMA-F FACTOR RSBW"/>
    <property type="match status" value="1"/>
</dbReference>
<dbReference type="Pfam" id="PF13581">
    <property type="entry name" value="HATPase_c_2"/>
    <property type="match status" value="1"/>
</dbReference>
<dbReference type="Proteomes" id="UP000292507">
    <property type="component" value="Unassembled WGS sequence"/>
</dbReference>
<evidence type="ECO:0000259" key="2">
    <source>
        <dbReference type="Pfam" id="PF13581"/>
    </source>
</evidence>
<dbReference type="InterPro" id="IPR025847">
    <property type="entry name" value="MEDS_domain"/>
</dbReference>